<reference evidence="1 2" key="1">
    <citation type="submission" date="2021-02" db="EMBL/GenBank/DDBJ databases">
        <authorList>
            <person name="Vanwijnsberghe S."/>
        </authorList>
    </citation>
    <scope>NUCLEOTIDE SEQUENCE [LARGE SCALE GENOMIC DNA]</scope>
    <source>
        <strain evidence="1 2">R-69776</strain>
    </source>
</reference>
<dbReference type="EMBL" id="CAJNBH010000004">
    <property type="protein sequence ID" value="CAE6722285.1"/>
    <property type="molecule type" value="Genomic_DNA"/>
</dbReference>
<comment type="caution">
    <text evidence="1">The sequence shown here is derived from an EMBL/GenBank/DDBJ whole genome shotgun (WGS) entry which is preliminary data.</text>
</comment>
<sequence>MFRIGCTERALPIASHKSMTKMDVPSDFRFTSAIGVVRAKNHQVEILHAQYPDFLPIDCVPVTSPLGCCPNLRG</sequence>
<name>A0ABM8QXW9_9BURK</name>
<gene>
    <name evidence="1" type="ORF">R69776_01586</name>
</gene>
<dbReference type="Proteomes" id="UP000673821">
    <property type="component" value="Unassembled WGS sequence"/>
</dbReference>
<organism evidence="1 2">
    <name type="scientific">Paraburkholderia nemoris</name>
    <dbReference type="NCBI Taxonomy" id="2793076"/>
    <lineage>
        <taxon>Bacteria</taxon>
        <taxon>Pseudomonadati</taxon>
        <taxon>Pseudomonadota</taxon>
        <taxon>Betaproteobacteria</taxon>
        <taxon>Burkholderiales</taxon>
        <taxon>Burkholderiaceae</taxon>
        <taxon>Paraburkholderia</taxon>
    </lineage>
</organism>
<protein>
    <submittedName>
        <fullName evidence="1">Uncharacterized protein</fullName>
    </submittedName>
</protein>
<keyword evidence="2" id="KW-1185">Reference proteome</keyword>
<proteinExistence type="predicted"/>
<evidence type="ECO:0000313" key="1">
    <source>
        <dbReference type="EMBL" id="CAE6722285.1"/>
    </source>
</evidence>
<accession>A0ABM8QXW9</accession>
<evidence type="ECO:0000313" key="2">
    <source>
        <dbReference type="Proteomes" id="UP000673821"/>
    </source>
</evidence>